<dbReference type="Pfam" id="PF00496">
    <property type="entry name" value="SBP_bac_5"/>
    <property type="match status" value="1"/>
</dbReference>
<dbReference type="Gene3D" id="3.40.190.10">
    <property type="entry name" value="Periplasmic binding protein-like II"/>
    <property type="match status" value="1"/>
</dbReference>
<name>A0ABN4C2R5_9SPIR</name>
<dbReference type="PANTHER" id="PTHR30290:SF83">
    <property type="entry name" value="ABC TRANSPORTER SUBSTRATE-BINDING PROTEIN"/>
    <property type="match status" value="1"/>
</dbReference>
<dbReference type="SUPFAM" id="SSF53850">
    <property type="entry name" value="Periplasmic binding protein-like II"/>
    <property type="match status" value="1"/>
</dbReference>
<keyword evidence="3" id="KW-1185">Reference proteome</keyword>
<dbReference type="Proteomes" id="UP000019269">
    <property type="component" value="Chromosome"/>
</dbReference>
<evidence type="ECO:0000259" key="1">
    <source>
        <dbReference type="Pfam" id="PF00496"/>
    </source>
</evidence>
<feature type="domain" description="Solute-binding protein family 5" evidence="1">
    <location>
        <begin position="72"/>
        <end position="444"/>
    </location>
</feature>
<gene>
    <name evidence="2" type="ORF">BHY_0354</name>
</gene>
<dbReference type="CDD" id="cd08504">
    <property type="entry name" value="PBP2_OppA"/>
    <property type="match status" value="1"/>
</dbReference>
<dbReference type="EMBL" id="CP004146">
    <property type="protein sequence ID" value="AHH03305.1"/>
    <property type="molecule type" value="Genomic_DNA"/>
</dbReference>
<organism evidence="2 3">
    <name type="scientific">Borrelia nietonii YOR</name>
    <dbReference type="NCBI Taxonomy" id="1293576"/>
    <lineage>
        <taxon>Bacteria</taxon>
        <taxon>Pseudomonadati</taxon>
        <taxon>Spirochaetota</taxon>
        <taxon>Spirochaetia</taxon>
        <taxon>Spirochaetales</taxon>
        <taxon>Borreliaceae</taxon>
        <taxon>Borrelia</taxon>
        <taxon>Borrelia nietonii</taxon>
    </lineage>
</organism>
<reference evidence="2" key="1">
    <citation type="submission" date="2013-02" db="EMBL/GenBank/DDBJ databases">
        <title>Comparative genomics of Borrelia species.</title>
        <authorList>
            <person name="Schwan T.G."/>
            <person name="Raffel S.J."/>
            <person name="Porcella S.F."/>
        </authorList>
    </citation>
    <scope>NUCLEOTIDE SEQUENCE [LARGE SCALE GENOMIC DNA]</scope>
    <source>
        <strain evidence="2">YOR</strain>
    </source>
</reference>
<protein>
    <submittedName>
        <fullName evidence="2">Oligopeptide-binding protein oppA</fullName>
    </submittedName>
</protein>
<dbReference type="Gene3D" id="3.10.105.10">
    <property type="entry name" value="Dipeptide-binding Protein, Domain 3"/>
    <property type="match status" value="1"/>
</dbReference>
<evidence type="ECO:0000313" key="3">
    <source>
        <dbReference type="Proteomes" id="UP000019269"/>
    </source>
</evidence>
<dbReference type="InterPro" id="IPR030678">
    <property type="entry name" value="Peptide/Ni-bd"/>
</dbReference>
<sequence length="533" mass="61208">MKYKIIIILSFLIVWLTSCSGDEHKDKITFRVTNEVEPDSLDPQLATSVQSFNIIMNIFSGLTTRETQTGGYKPGLAKSWDISADGLVYTLHLREGIVWSDGVPITAEGIRKSYLRILNKETASQYVDIVKSAIKNAHDYFEGKIPESELGIKTIDNLTLEITLIAPKPYFLDMLVHQTFIPVPIHVIEKHGQNWTNPENIVTSGAYKLKTRIPNEKIVLEKNDKYYNASNVEIDEVIFYQVQGNTAYNMYINDELDFLTNVASEYLDEARIRNDYYSHPINRVVYMAFNTTIKPLDNAKVREALTLAIDREALNKITLKGQSKPTRNLTPPFKNYSYGKQLKLFDPQRAKQLMAEAGYPDGSGFPTLKFKTSQRNGMAISAEFLQEQLKKILNINIEIEIEEWNTFLGSRSTGNYQMSYMGWTGDYLDPLTFLESLFTTENQGFGAYGYSNKQYDNLIKQSNFAKDPLQRQEILRQAEAIITEKDFPVAPLSILQSYYLFRHDKWTGWTPNVAEAYLYEEIKYKRENTNNKI</sequence>
<dbReference type="PROSITE" id="PS51257">
    <property type="entry name" value="PROKAR_LIPOPROTEIN"/>
    <property type="match status" value="1"/>
</dbReference>
<dbReference type="PIRSF" id="PIRSF002741">
    <property type="entry name" value="MppA"/>
    <property type="match status" value="1"/>
</dbReference>
<dbReference type="PANTHER" id="PTHR30290">
    <property type="entry name" value="PERIPLASMIC BINDING COMPONENT OF ABC TRANSPORTER"/>
    <property type="match status" value="1"/>
</dbReference>
<accession>A0ABN4C2R5</accession>
<dbReference type="InterPro" id="IPR000914">
    <property type="entry name" value="SBP_5_dom"/>
</dbReference>
<evidence type="ECO:0000313" key="2">
    <source>
        <dbReference type="EMBL" id="AHH03305.1"/>
    </source>
</evidence>
<dbReference type="RefSeq" id="WP_025434014.1">
    <property type="nucleotide sequence ID" value="NZ_CP004146.1"/>
</dbReference>
<dbReference type="InterPro" id="IPR039424">
    <property type="entry name" value="SBP_5"/>
</dbReference>
<proteinExistence type="predicted"/>
<dbReference type="Gene3D" id="3.90.76.10">
    <property type="entry name" value="Dipeptide-binding Protein, Domain 1"/>
    <property type="match status" value="1"/>
</dbReference>